<organism evidence="3">
    <name type="scientific">Hemiselmis andersenii</name>
    <name type="common">Cryptophyte alga</name>
    <dbReference type="NCBI Taxonomy" id="464988"/>
    <lineage>
        <taxon>Eukaryota</taxon>
        <taxon>Cryptophyceae</taxon>
        <taxon>Cryptomonadales</taxon>
        <taxon>Hemiselmidaceae</taxon>
        <taxon>Hemiselmis</taxon>
    </lineage>
</organism>
<keyword evidence="2" id="KW-0812">Transmembrane</keyword>
<keyword evidence="2" id="KW-0472">Membrane</keyword>
<feature type="transmembrane region" description="Helical" evidence="2">
    <location>
        <begin position="74"/>
        <end position="93"/>
    </location>
</feature>
<accession>A0A6U4JA39</accession>
<sequence>MAEGPQQGGGAPIGTRGGNKVQPVTVGQSADSSGNGSSLFDRVAQERPGGLGSGEQTAPDKHTYLTMIQSNKEVIFVIALLLIITFICAYFEVLRLPTCVVQTLLIGFASIKWEEDSYIATAPNRPLRLIAQVFLTVVPFVVSAVLIFLCVDEYQPKAPEPAIPPEDTADLLEL</sequence>
<reference evidence="3" key="1">
    <citation type="submission" date="2021-01" db="EMBL/GenBank/DDBJ databases">
        <authorList>
            <person name="Corre E."/>
            <person name="Pelletier E."/>
            <person name="Niang G."/>
            <person name="Scheremetjew M."/>
            <person name="Finn R."/>
            <person name="Kale V."/>
            <person name="Holt S."/>
            <person name="Cochrane G."/>
            <person name="Meng A."/>
            <person name="Brown T."/>
            <person name="Cohen L."/>
        </authorList>
    </citation>
    <scope>NUCLEOTIDE SEQUENCE</scope>
    <source>
        <strain evidence="3">CCMP441</strain>
    </source>
</reference>
<dbReference type="EMBL" id="HBFK01011153">
    <property type="protein sequence ID" value="CAD8740213.1"/>
    <property type="molecule type" value="Transcribed_RNA"/>
</dbReference>
<feature type="region of interest" description="Disordered" evidence="1">
    <location>
        <begin position="1"/>
        <end position="39"/>
    </location>
</feature>
<feature type="compositionally biased region" description="Gly residues" evidence="1">
    <location>
        <begin position="1"/>
        <end position="17"/>
    </location>
</feature>
<gene>
    <name evidence="3" type="ORF">HAND1043_LOCUS6705</name>
</gene>
<proteinExistence type="predicted"/>
<keyword evidence="2" id="KW-1133">Transmembrane helix</keyword>
<evidence type="ECO:0000313" key="3">
    <source>
        <dbReference type="EMBL" id="CAD8740213.1"/>
    </source>
</evidence>
<evidence type="ECO:0000256" key="2">
    <source>
        <dbReference type="SAM" id="Phobius"/>
    </source>
</evidence>
<dbReference type="AlphaFoldDB" id="A0A6U4JA39"/>
<evidence type="ECO:0000256" key="1">
    <source>
        <dbReference type="SAM" id="MobiDB-lite"/>
    </source>
</evidence>
<feature type="transmembrane region" description="Helical" evidence="2">
    <location>
        <begin position="129"/>
        <end position="151"/>
    </location>
</feature>
<name>A0A6U4JA39_HEMAN</name>
<feature type="compositionally biased region" description="Polar residues" evidence="1">
    <location>
        <begin position="25"/>
        <end position="38"/>
    </location>
</feature>
<protein>
    <submittedName>
        <fullName evidence="3">Uncharacterized protein</fullName>
    </submittedName>
</protein>